<evidence type="ECO:0000313" key="2">
    <source>
        <dbReference type="EMBL" id="SJZ36973.1"/>
    </source>
</evidence>
<dbReference type="AlphaFoldDB" id="A0A1T4K3P4"/>
<accession>A0A1T4K3P4</accession>
<evidence type="ECO:0000259" key="1">
    <source>
        <dbReference type="SMART" id="SM00635"/>
    </source>
</evidence>
<feature type="domain" description="BIG2" evidence="1">
    <location>
        <begin position="279"/>
        <end position="353"/>
    </location>
</feature>
<dbReference type="Proteomes" id="UP000189956">
    <property type="component" value="Unassembled WGS sequence"/>
</dbReference>
<feature type="domain" description="BIG2" evidence="1">
    <location>
        <begin position="30"/>
        <end position="107"/>
    </location>
</feature>
<gene>
    <name evidence="2" type="ORF">SAMN02745205_00547</name>
</gene>
<dbReference type="Pfam" id="PF02368">
    <property type="entry name" value="Big_2"/>
    <property type="match status" value="3"/>
</dbReference>
<organism evidence="2 3">
    <name type="scientific">Porphyromonas cangingivalis</name>
    <dbReference type="NCBI Taxonomy" id="36874"/>
    <lineage>
        <taxon>Bacteria</taxon>
        <taxon>Pseudomonadati</taxon>
        <taxon>Bacteroidota</taxon>
        <taxon>Bacteroidia</taxon>
        <taxon>Bacteroidales</taxon>
        <taxon>Porphyromonadaceae</taxon>
        <taxon>Porphyromonas</taxon>
    </lineage>
</organism>
<protein>
    <submittedName>
        <fullName evidence="2">Uncharacterized conserved protein YjdB, contains Ig-like domain</fullName>
    </submittedName>
</protein>
<dbReference type="EMBL" id="FUWL01000004">
    <property type="protein sequence ID" value="SJZ36973.1"/>
    <property type="molecule type" value="Genomic_DNA"/>
</dbReference>
<dbReference type="InterPro" id="IPR008964">
    <property type="entry name" value="Invasin/intimin_cell_adhesion"/>
</dbReference>
<dbReference type="Gene3D" id="2.60.40.1080">
    <property type="match status" value="4"/>
</dbReference>
<reference evidence="2 3" key="1">
    <citation type="submission" date="2017-02" db="EMBL/GenBank/DDBJ databases">
        <authorList>
            <person name="Peterson S.W."/>
        </authorList>
    </citation>
    <scope>NUCLEOTIDE SEQUENCE [LARGE SCALE GENOMIC DNA]</scope>
    <source>
        <strain evidence="2 3">ATCC 700135</strain>
    </source>
</reference>
<dbReference type="InterPro" id="IPR003343">
    <property type="entry name" value="Big_2"/>
</dbReference>
<name>A0A1T4K3P4_PORCN</name>
<dbReference type="SUPFAM" id="SSF49373">
    <property type="entry name" value="Invasin/intimin cell-adhesion fragments"/>
    <property type="match status" value="4"/>
</dbReference>
<evidence type="ECO:0000313" key="3">
    <source>
        <dbReference type="Proteomes" id="UP000189956"/>
    </source>
</evidence>
<feature type="domain" description="BIG2" evidence="1">
    <location>
        <begin position="196"/>
        <end position="272"/>
    </location>
</feature>
<sequence>MKSTMKPLLSLFFVALLMIMCSPQKERDIMIDSIRLSNSTISLVKGEKITLEAEVLPLNSTHQQLSWYSTDNTIASVSNDGTIVANEAGEATITVRAGKVWTSCLVRVMAQKIPVQSFSSETQEVVLPPDEQVKLSYTVTPENTTDHIRWKSADESIARVVGGTVFARTLGTTTITGTIGDKSLTWTVHVRQAPPKVSHIEITPSVLEIEVDEVHLLGLKVSADRPEDVTITWHSSDDRIVSVLNGRITAKKQGSTIITAKSGELEGKCTVTVIEKSNEIKSLSLDKESAKLRVEESVTLQAHVVPESALSMLKWSSSDESIATVSPYGMIKAVGKGKAEITVEVGNRSAVCTLTVTAGLEADDFIIDISDISALDATVTLTPPDDEMTYVFDVYSLHQYETIEKNGGVIEHNFAFWKQFGDDSFQTDLKTGITKTNVADNKEPGPFPGMTYVATCFGIDRNKNVTSPLKAVKFELKGSTPSDNKITFKEIEITQKGIAGEITTTNADGYYLSVQRRRYVDSYRDQEKNDPTKLIEGLSPTHYMIYRALGADLKYGTLDELILHGNITLKDDYFGAKSPGREYVLIIVGMDKEKGLCTEPIYHYFKTKPRNE</sequence>
<dbReference type="SMART" id="SM00635">
    <property type="entry name" value="BID_2"/>
    <property type="match status" value="4"/>
</dbReference>
<proteinExistence type="predicted"/>
<feature type="domain" description="BIG2" evidence="1">
    <location>
        <begin position="114"/>
        <end position="188"/>
    </location>
</feature>